<dbReference type="EMBL" id="LR796387">
    <property type="protein sequence ID" value="CAB4141117.1"/>
    <property type="molecule type" value="Genomic_DNA"/>
</dbReference>
<proteinExistence type="predicted"/>
<protein>
    <submittedName>
        <fullName evidence="1">Uncharacterized protein</fullName>
    </submittedName>
</protein>
<name>A0A6J5M6J9_9CAUD</name>
<accession>A0A6J5M6J9</accession>
<reference evidence="1" key="1">
    <citation type="submission" date="2020-04" db="EMBL/GenBank/DDBJ databases">
        <authorList>
            <person name="Chiriac C."/>
            <person name="Salcher M."/>
            <person name="Ghai R."/>
            <person name="Kavagutti S V."/>
        </authorList>
    </citation>
    <scope>NUCLEOTIDE SEQUENCE</scope>
</reference>
<evidence type="ECO:0000313" key="1">
    <source>
        <dbReference type="EMBL" id="CAB4141117.1"/>
    </source>
</evidence>
<gene>
    <name evidence="1" type="ORF">UFOVP412_14</name>
</gene>
<organism evidence="1">
    <name type="scientific">uncultured Caudovirales phage</name>
    <dbReference type="NCBI Taxonomy" id="2100421"/>
    <lineage>
        <taxon>Viruses</taxon>
        <taxon>Duplodnaviria</taxon>
        <taxon>Heunggongvirae</taxon>
        <taxon>Uroviricota</taxon>
        <taxon>Caudoviricetes</taxon>
        <taxon>Peduoviridae</taxon>
        <taxon>Maltschvirus</taxon>
        <taxon>Maltschvirus maltsch</taxon>
    </lineage>
</organism>
<sequence length="125" mass="13448">MIYYIRAKESDWPEVESLAVTLGLAKKTPAGLVGQGWVYIGPVYQPTGKVSIVDGIETPETAAVRAKDGSLYLHANIVYDGSLRALAESVTSPEVAAALQSVPKYFLVDDEGNPRSPAEPVRVIF</sequence>